<keyword evidence="8" id="KW-0547">Nucleotide-binding</keyword>
<keyword evidence="6 17" id="KW-0808">Transferase</keyword>
<dbReference type="EMBL" id="JBHHMI010000001">
    <property type="protein sequence ID" value="MFB5265300.1"/>
    <property type="molecule type" value="Genomic_DNA"/>
</dbReference>
<dbReference type="Pfam" id="PF02518">
    <property type="entry name" value="HATPase_c"/>
    <property type="match status" value="1"/>
</dbReference>
<keyword evidence="11 14" id="KW-1133">Transmembrane helix</keyword>
<dbReference type="Pfam" id="PF06580">
    <property type="entry name" value="His_kinase"/>
    <property type="match status" value="1"/>
</dbReference>
<comment type="subcellular location">
    <subcellularLocation>
        <location evidence="2">Cell membrane</location>
        <topology evidence="2">Multi-pass membrane protein</topology>
    </subcellularLocation>
</comment>
<evidence type="ECO:0000256" key="2">
    <source>
        <dbReference type="ARBA" id="ARBA00004651"/>
    </source>
</evidence>
<keyword evidence="5" id="KW-0597">Phosphoprotein</keyword>
<keyword evidence="18" id="KW-1185">Reference proteome</keyword>
<evidence type="ECO:0000256" key="12">
    <source>
        <dbReference type="ARBA" id="ARBA00023012"/>
    </source>
</evidence>
<dbReference type="InterPro" id="IPR050640">
    <property type="entry name" value="Bact_2-comp_sensor_kinase"/>
</dbReference>
<dbReference type="Gene3D" id="3.30.565.10">
    <property type="entry name" value="Histidine kinase-like ATPase, C-terminal domain"/>
    <property type="match status" value="1"/>
</dbReference>
<evidence type="ECO:0000256" key="1">
    <source>
        <dbReference type="ARBA" id="ARBA00000085"/>
    </source>
</evidence>
<evidence type="ECO:0000256" key="7">
    <source>
        <dbReference type="ARBA" id="ARBA00022692"/>
    </source>
</evidence>
<dbReference type="EC" id="2.7.13.3" evidence="3"/>
<comment type="catalytic activity">
    <reaction evidence="1">
        <text>ATP + protein L-histidine = ADP + protein N-phospho-L-histidine.</text>
        <dbReference type="EC" id="2.7.13.3"/>
    </reaction>
</comment>
<dbReference type="PROSITE" id="PS50885">
    <property type="entry name" value="HAMP"/>
    <property type="match status" value="1"/>
</dbReference>
<feature type="transmembrane region" description="Helical" evidence="14">
    <location>
        <begin position="303"/>
        <end position="326"/>
    </location>
</feature>
<evidence type="ECO:0000256" key="13">
    <source>
        <dbReference type="ARBA" id="ARBA00023136"/>
    </source>
</evidence>
<gene>
    <name evidence="17" type="ORF">ACE41H_00655</name>
</gene>
<evidence type="ECO:0000256" key="11">
    <source>
        <dbReference type="ARBA" id="ARBA00022989"/>
    </source>
</evidence>
<dbReference type="Gene3D" id="6.10.340.10">
    <property type="match status" value="1"/>
</dbReference>
<keyword evidence="10" id="KW-0067">ATP-binding</keyword>
<evidence type="ECO:0000256" key="4">
    <source>
        <dbReference type="ARBA" id="ARBA00022475"/>
    </source>
</evidence>
<dbReference type="PANTHER" id="PTHR34220">
    <property type="entry name" value="SENSOR HISTIDINE KINASE YPDA"/>
    <property type="match status" value="1"/>
</dbReference>
<evidence type="ECO:0000259" key="16">
    <source>
        <dbReference type="PROSITE" id="PS50885"/>
    </source>
</evidence>
<dbReference type="SUPFAM" id="SSF158472">
    <property type="entry name" value="HAMP domain-like"/>
    <property type="match status" value="1"/>
</dbReference>
<dbReference type="GO" id="GO:0004673">
    <property type="term" value="F:protein histidine kinase activity"/>
    <property type="evidence" value="ECO:0007669"/>
    <property type="project" value="UniProtKB-EC"/>
</dbReference>
<dbReference type="Pfam" id="PF00672">
    <property type="entry name" value="HAMP"/>
    <property type="match status" value="1"/>
</dbReference>
<keyword evidence="7 14" id="KW-0812">Transmembrane</keyword>
<accession>A0ABV5AMX0</accession>
<protein>
    <recommendedName>
        <fullName evidence="3">histidine kinase</fullName>
        <ecNumber evidence="3">2.7.13.3</ecNumber>
    </recommendedName>
</protein>
<name>A0ABV5AMX0_9BACL</name>
<dbReference type="SMART" id="SM00304">
    <property type="entry name" value="HAMP"/>
    <property type="match status" value="1"/>
</dbReference>
<evidence type="ECO:0000313" key="17">
    <source>
        <dbReference type="EMBL" id="MFB5265300.1"/>
    </source>
</evidence>
<evidence type="ECO:0000259" key="15">
    <source>
        <dbReference type="PROSITE" id="PS50109"/>
    </source>
</evidence>
<dbReference type="InterPro" id="IPR010559">
    <property type="entry name" value="Sig_transdc_His_kin_internal"/>
</dbReference>
<dbReference type="PANTHER" id="PTHR34220:SF11">
    <property type="entry name" value="SENSOR PROTEIN KINASE HPTS"/>
    <property type="match status" value="1"/>
</dbReference>
<dbReference type="SUPFAM" id="SSF55874">
    <property type="entry name" value="ATPase domain of HSP90 chaperone/DNA topoisomerase II/histidine kinase"/>
    <property type="match status" value="1"/>
</dbReference>
<reference evidence="17 18" key="1">
    <citation type="submission" date="2024-09" db="EMBL/GenBank/DDBJ databases">
        <title>Paenibacillus zeirhizospherea sp. nov., isolated from surface of the maize (Zea mays) roots in a horticulture field, Hungary.</title>
        <authorList>
            <person name="Marton D."/>
            <person name="Farkas M."/>
            <person name="Bedics A."/>
            <person name="Toth E."/>
            <person name="Tancsics A."/>
            <person name="Boka K."/>
            <person name="Maroti G."/>
            <person name="Kriszt B."/>
            <person name="Cserhati M."/>
        </authorList>
    </citation>
    <scope>NUCLEOTIDE SEQUENCE [LARGE SCALE GENOMIC DNA]</scope>
    <source>
        <strain evidence="17 18">KCTC 33519</strain>
    </source>
</reference>
<proteinExistence type="predicted"/>
<feature type="domain" description="Histidine kinase" evidence="15">
    <location>
        <begin position="485"/>
        <end position="589"/>
    </location>
</feature>
<organism evidence="17 18">
    <name type="scientific">Paenibacillus enshidis</name>
    <dbReference type="NCBI Taxonomy" id="1458439"/>
    <lineage>
        <taxon>Bacteria</taxon>
        <taxon>Bacillati</taxon>
        <taxon>Bacillota</taxon>
        <taxon>Bacilli</taxon>
        <taxon>Bacillales</taxon>
        <taxon>Paenibacillaceae</taxon>
        <taxon>Paenibacillus</taxon>
    </lineage>
</organism>
<evidence type="ECO:0000256" key="3">
    <source>
        <dbReference type="ARBA" id="ARBA00012438"/>
    </source>
</evidence>
<dbReference type="InterPro" id="IPR003594">
    <property type="entry name" value="HATPase_dom"/>
</dbReference>
<dbReference type="RefSeq" id="WP_375352554.1">
    <property type="nucleotide sequence ID" value="NZ_JBHHMI010000001.1"/>
</dbReference>
<evidence type="ECO:0000256" key="6">
    <source>
        <dbReference type="ARBA" id="ARBA00022679"/>
    </source>
</evidence>
<dbReference type="InterPro" id="IPR005467">
    <property type="entry name" value="His_kinase_dom"/>
</dbReference>
<dbReference type="Proteomes" id="UP001580346">
    <property type="component" value="Unassembled WGS sequence"/>
</dbReference>
<evidence type="ECO:0000256" key="8">
    <source>
        <dbReference type="ARBA" id="ARBA00022741"/>
    </source>
</evidence>
<feature type="domain" description="HAMP" evidence="16">
    <location>
        <begin position="323"/>
        <end position="375"/>
    </location>
</feature>
<evidence type="ECO:0000256" key="14">
    <source>
        <dbReference type="SAM" id="Phobius"/>
    </source>
</evidence>
<keyword evidence="12" id="KW-0902">Two-component regulatory system</keyword>
<evidence type="ECO:0000256" key="9">
    <source>
        <dbReference type="ARBA" id="ARBA00022777"/>
    </source>
</evidence>
<evidence type="ECO:0000256" key="5">
    <source>
        <dbReference type="ARBA" id="ARBA00022553"/>
    </source>
</evidence>
<keyword evidence="13 14" id="KW-0472">Membrane</keyword>
<evidence type="ECO:0000256" key="10">
    <source>
        <dbReference type="ARBA" id="ARBA00022840"/>
    </source>
</evidence>
<comment type="caution">
    <text evidence="17">The sequence shown here is derived from an EMBL/GenBank/DDBJ whole genome shotgun (WGS) entry which is preliminary data.</text>
</comment>
<keyword evidence="9 17" id="KW-0418">Kinase</keyword>
<dbReference type="InterPro" id="IPR003660">
    <property type="entry name" value="HAMP_dom"/>
</dbReference>
<keyword evidence="4" id="KW-1003">Cell membrane</keyword>
<evidence type="ECO:0000313" key="18">
    <source>
        <dbReference type="Proteomes" id="UP001580346"/>
    </source>
</evidence>
<dbReference type="PROSITE" id="PS50109">
    <property type="entry name" value="HIS_KIN"/>
    <property type="match status" value="1"/>
</dbReference>
<dbReference type="CDD" id="cd06225">
    <property type="entry name" value="HAMP"/>
    <property type="match status" value="1"/>
</dbReference>
<sequence length="593" mass="68311">MRMLFIFSFISIITIITLSYIVFRSIADATIRRELEVQKAAMESVDRYIRQQYEAVQDMVSDLHRNEALSANTSYFMEHAYADYVQHLTEGFYTNRDDYSTDTQTHFQNLVEEHANIRHVLLYSAEQQYLSNFSRNMEFKQRHENAAHSFVPDVMAMETPNISAPNYWVRKTIDEWDPALYAIRVPINNKQTLKNVGQFMVFLDSQSIGQALANYKNSLKGDIVVLSAKGTVLFDSSGQYYGRSYPYVNVENALFDSTGAGVVNKVQERYVNQLIAADEGYVVIGAVPASEIAEAYAGIRNTILLLSLLCLLFAILVPAFFIMNFAKRTRRIIRFMHKVKKGDLTARIHDTREDELGQIASSFNDMLVEMNHYIDRVYKAEIRQKETELVALQARINPHFLYNTLEVIRMRAVSQGARDVGDMIYSLSVLFKSQVQQKSNHTLKDELEACRLYLELFRIRYKDIFIYKIKVDSRFYACPAVKLSLQPLVENYVIHGIRTERTDNRLEIEVKEAGGVLMIEVRDNGKGITADRLDEIRQELACQEESGRMFGLRSVHSRLRFLYGPDYGITIESKPDEGTTIQVRYPVEERTDA</sequence>
<dbReference type="InterPro" id="IPR036890">
    <property type="entry name" value="HATPase_C_sf"/>
</dbReference>